<gene>
    <name evidence="2" type="ORF">A3843_14060</name>
</gene>
<reference evidence="2 3" key="1">
    <citation type="submission" date="2016-03" db="EMBL/GenBank/DDBJ databases">
        <title>Genome sequence of Nesiotobacter sp. nov., a moderately halophilic alphaproteobacterium isolated from the Yellow Sea, China.</title>
        <authorList>
            <person name="Zhang G."/>
            <person name="Zhang R."/>
        </authorList>
    </citation>
    <scope>NUCLEOTIDE SEQUENCE [LARGE SCALE GENOMIC DNA]</scope>
    <source>
        <strain evidence="2 3">WB1-6</strain>
    </source>
</reference>
<dbReference type="STRING" id="197461.A3843_14060"/>
<keyword evidence="1" id="KW-0812">Transmembrane</keyword>
<dbReference type="RefSeq" id="WP_036489521.1">
    <property type="nucleotide sequence ID" value="NZ_LVVZ01000020.1"/>
</dbReference>
<comment type="caution">
    <text evidence="2">The sequence shown here is derived from an EMBL/GenBank/DDBJ whole genome shotgun (WGS) entry which is preliminary data.</text>
</comment>
<keyword evidence="1" id="KW-1133">Transmembrane helix</keyword>
<evidence type="ECO:0008006" key="4">
    <source>
        <dbReference type="Google" id="ProtNLM"/>
    </source>
</evidence>
<name>A0A1U7JF14_9HYPH</name>
<dbReference type="AlphaFoldDB" id="A0A1U7JF14"/>
<keyword evidence="1" id="KW-0472">Membrane</keyword>
<proteinExistence type="predicted"/>
<feature type="transmembrane region" description="Helical" evidence="1">
    <location>
        <begin position="14"/>
        <end position="32"/>
    </location>
</feature>
<evidence type="ECO:0000313" key="2">
    <source>
        <dbReference type="EMBL" id="OKL43346.1"/>
    </source>
</evidence>
<keyword evidence="3" id="KW-1185">Reference proteome</keyword>
<evidence type="ECO:0000256" key="1">
    <source>
        <dbReference type="SAM" id="Phobius"/>
    </source>
</evidence>
<sequence>MEDKAILDAASSGLADYAIVVLVILGALYYLYRKLWVRKGACDSCPQSKTGCAGCAPKFTGSDGDETGKT</sequence>
<dbReference type="EMBL" id="LVVZ01000020">
    <property type="protein sequence ID" value="OKL43346.1"/>
    <property type="molecule type" value="Genomic_DNA"/>
</dbReference>
<evidence type="ECO:0000313" key="3">
    <source>
        <dbReference type="Proteomes" id="UP000185783"/>
    </source>
</evidence>
<organism evidence="2 3">
    <name type="scientific">Pseudovibrio exalbescens</name>
    <dbReference type="NCBI Taxonomy" id="197461"/>
    <lineage>
        <taxon>Bacteria</taxon>
        <taxon>Pseudomonadati</taxon>
        <taxon>Pseudomonadota</taxon>
        <taxon>Alphaproteobacteria</taxon>
        <taxon>Hyphomicrobiales</taxon>
        <taxon>Stappiaceae</taxon>
        <taxon>Pseudovibrio</taxon>
    </lineage>
</organism>
<dbReference type="Proteomes" id="UP000185783">
    <property type="component" value="Unassembled WGS sequence"/>
</dbReference>
<accession>A0A1U7JF14</accession>
<protein>
    <recommendedName>
        <fullName evidence="4">Virus attachment protein p12 family protein</fullName>
    </recommendedName>
</protein>